<dbReference type="PANTHER" id="PTHR33026">
    <property type="entry name" value="OS06G0360600 PROTEIN"/>
    <property type="match status" value="1"/>
</dbReference>
<feature type="compositionally biased region" description="Acidic residues" evidence="2">
    <location>
        <begin position="1086"/>
        <end position="1107"/>
    </location>
</feature>
<feature type="coiled-coil region" evidence="1">
    <location>
        <begin position="875"/>
        <end position="902"/>
    </location>
</feature>
<feature type="region of interest" description="Disordered" evidence="2">
    <location>
        <begin position="1074"/>
        <end position="1125"/>
    </location>
</feature>
<dbReference type="Proteomes" id="UP001231189">
    <property type="component" value="Unassembled WGS sequence"/>
</dbReference>
<feature type="region of interest" description="Disordered" evidence="2">
    <location>
        <begin position="348"/>
        <end position="419"/>
    </location>
</feature>
<dbReference type="EMBL" id="JAUUTY010000006">
    <property type="protein sequence ID" value="KAK1613824.1"/>
    <property type="molecule type" value="Genomic_DNA"/>
</dbReference>
<accession>A0AAD8R5J4</accession>
<evidence type="ECO:0000313" key="5">
    <source>
        <dbReference type="Proteomes" id="UP001231189"/>
    </source>
</evidence>
<feature type="domain" description="Transposase (putative) gypsy type" evidence="3">
    <location>
        <begin position="122"/>
        <end position="189"/>
    </location>
</feature>
<feature type="compositionally biased region" description="Basic and acidic residues" evidence="2">
    <location>
        <begin position="373"/>
        <end position="388"/>
    </location>
</feature>
<organism evidence="4 5">
    <name type="scientific">Lolium multiflorum</name>
    <name type="common">Italian ryegrass</name>
    <name type="synonym">Lolium perenne subsp. multiflorum</name>
    <dbReference type="NCBI Taxonomy" id="4521"/>
    <lineage>
        <taxon>Eukaryota</taxon>
        <taxon>Viridiplantae</taxon>
        <taxon>Streptophyta</taxon>
        <taxon>Embryophyta</taxon>
        <taxon>Tracheophyta</taxon>
        <taxon>Spermatophyta</taxon>
        <taxon>Magnoliopsida</taxon>
        <taxon>Liliopsida</taxon>
        <taxon>Poales</taxon>
        <taxon>Poaceae</taxon>
        <taxon>BOP clade</taxon>
        <taxon>Pooideae</taxon>
        <taxon>Poodae</taxon>
        <taxon>Poeae</taxon>
        <taxon>Poeae Chloroplast Group 2 (Poeae type)</taxon>
        <taxon>Loliodinae</taxon>
        <taxon>Loliinae</taxon>
        <taxon>Lolium</taxon>
    </lineage>
</organism>
<dbReference type="InterPro" id="IPR007321">
    <property type="entry name" value="Transposase_28"/>
</dbReference>
<feature type="coiled-coil region" evidence="1">
    <location>
        <begin position="803"/>
        <end position="848"/>
    </location>
</feature>
<evidence type="ECO:0000256" key="1">
    <source>
        <dbReference type="SAM" id="Coils"/>
    </source>
</evidence>
<feature type="compositionally biased region" description="Polar residues" evidence="2">
    <location>
        <begin position="1"/>
        <end position="26"/>
    </location>
</feature>
<protein>
    <recommendedName>
        <fullName evidence="3">Transposase (putative) gypsy type domain-containing protein</fullName>
    </recommendedName>
</protein>
<gene>
    <name evidence="4" type="ORF">QYE76_019341</name>
</gene>
<feature type="compositionally biased region" description="Polar residues" evidence="2">
    <location>
        <begin position="45"/>
        <end position="68"/>
    </location>
</feature>
<feature type="region of interest" description="Disordered" evidence="2">
    <location>
        <begin position="1"/>
        <end position="68"/>
    </location>
</feature>
<evidence type="ECO:0000313" key="4">
    <source>
        <dbReference type="EMBL" id="KAK1613824.1"/>
    </source>
</evidence>
<dbReference type="AlphaFoldDB" id="A0AAD8R5J4"/>
<keyword evidence="1" id="KW-0175">Coiled coil</keyword>
<comment type="caution">
    <text evidence="4">The sequence shown here is derived from an EMBL/GenBank/DDBJ whole genome shotgun (WGS) entry which is preliminary data.</text>
</comment>
<evidence type="ECO:0000259" key="3">
    <source>
        <dbReference type="Pfam" id="PF04195"/>
    </source>
</evidence>
<dbReference type="PANTHER" id="PTHR33026:SF7">
    <property type="entry name" value="OS03G0100275 PROTEIN"/>
    <property type="match status" value="1"/>
</dbReference>
<sequence length="1125" mass="122813">MSSGEYLSDSSAGSHHSETPTASSGEEISVDRASDGLEAELAQSEAGTGSSTQATGNQGEAGSSSQGTGIDLDAYMRGAWMGSDVTQAEIDWLYRSRRIPEEVWCRIPGEERQPKPEPGERVVFSAHFERGLGLPASDFFRSFLDFYELQPHHLPGNSIFFLSSFATFMEGYVGMTPSVDNFSFFYYLRKNSIQDKNLPPPKPFVRCGGCILSPRQGSPFFKLSGLESVRTWQKSFFYVRNGGPEDFINLPEYVPGPPSMKNWLHNPKDDKESIRIGLFAEKNKEETNLSADDLVMAFLSRRVLPLQRRAHKICQMSGRMDPTRITTHRQSASDLVLKAKQICQNTLRPSGKFGLAPYSRSNSPPRQNFRRIRKEEQASYAPDRRFQDDCDPDPYLKGKHTMGPTHTKLPGPRPAGTNPEVVEHAAPLQAEVGQEFLDNLASRGRKNKTPASEAGPSEDPPAKRSKKKDGDKPYSRKRRYKMPVATRPALSLSRSASGMRPEASEDVARTSPPPHASPVPSGAGKSPASLLGGNTSAGCAAPETSHHRAEEDFSSPPEAEDTGASNIGAGSEDTGRAEPLVPPVPKKKKKATASPSKTVPEASAPATSPPAKETPEAFAPTKDTPPSPPATSTGEAAAAKPARPESAKLTAQQLAAVVTAATSPSSGSQSLVMHAGCAAVAASEKALAQLGRITELNRGEVNLGPLLEYAEKWNQADLSPATRGLGKDKLPVIDPSGPRSTAQHLSRLKHAVKEFDTAWHDASGNVVGTLDTRKQLFEELLWEQRFLAEAHSKCQAALPEASFEDLSTQLSRLKDEKDQLVLEHRKALDAQEKVSAELKDKLMQAELRHAQELKDAQAAAEVKLDESLKGFSDASAQLRKELEEESRLRKEAQDRNATLTTDQAEYDRLVIQADTLALKLFPDSQTFAHKKVTERRVEQALSNPDAPWDAYDHLVALATRISHMRAVDRHLVELPDRAMQIFKVLWPGEAVPANLTLMSDRLKDAGRRFREWKCSSARAGADAALCVACSWYEELDLDALHSLRGDAPTDTDPALTAKRKDRAYRVAQFASTSTFIPPPADIRDEVTDDEEEGSGEDEEEDAEEGDAPPEQAPEAPEADPQPPVA</sequence>
<name>A0AAD8R5J4_LOLMU</name>
<feature type="compositionally biased region" description="Low complexity" evidence="2">
    <location>
        <begin position="592"/>
        <end position="611"/>
    </location>
</feature>
<proteinExistence type="predicted"/>
<reference evidence="4" key="1">
    <citation type="submission" date="2023-07" db="EMBL/GenBank/DDBJ databases">
        <title>A chromosome-level genome assembly of Lolium multiflorum.</title>
        <authorList>
            <person name="Chen Y."/>
            <person name="Copetti D."/>
            <person name="Kolliker R."/>
            <person name="Studer B."/>
        </authorList>
    </citation>
    <scope>NUCLEOTIDE SEQUENCE</scope>
    <source>
        <strain evidence="4">02402/16</strain>
        <tissue evidence="4">Leaf</tissue>
    </source>
</reference>
<dbReference type="Pfam" id="PF04195">
    <property type="entry name" value="Transposase_28"/>
    <property type="match status" value="1"/>
</dbReference>
<evidence type="ECO:0000256" key="2">
    <source>
        <dbReference type="SAM" id="MobiDB-lite"/>
    </source>
</evidence>
<feature type="region of interest" description="Disordered" evidence="2">
    <location>
        <begin position="443"/>
        <end position="647"/>
    </location>
</feature>
<keyword evidence="5" id="KW-1185">Reference proteome</keyword>